<dbReference type="EMBL" id="QUTB01009344">
    <property type="protein sequence ID" value="RHY41025.1"/>
    <property type="molecule type" value="Genomic_DNA"/>
</dbReference>
<dbReference type="Proteomes" id="UP000286510">
    <property type="component" value="Unassembled WGS sequence"/>
</dbReference>
<proteinExistence type="predicted"/>
<reference evidence="4 5" key="1">
    <citation type="submission" date="2018-08" db="EMBL/GenBank/DDBJ databases">
        <title>Aphanomyces genome sequencing and annotation.</title>
        <authorList>
            <person name="Minardi D."/>
            <person name="Oidtmann B."/>
            <person name="Van Der Giezen M."/>
            <person name="Studholme D.J."/>
        </authorList>
    </citation>
    <scope>NUCLEOTIDE SEQUENCE [LARGE SCALE GENOMIC DNA]</scope>
    <source>
        <strain evidence="3 6">FDL457</strain>
        <strain evidence="2 4">SA</strain>
        <strain evidence="1 5">Si</strain>
    </source>
</reference>
<dbReference type="AlphaFoldDB" id="A0A397DQ48"/>
<evidence type="ECO:0000313" key="2">
    <source>
        <dbReference type="EMBL" id="RHY68672.1"/>
    </source>
</evidence>
<accession>A0A397DQ48</accession>
<comment type="caution">
    <text evidence="2">The sequence shown here is derived from an EMBL/GenBank/DDBJ whole genome shotgun (WGS) entry which is preliminary data.</text>
</comment>
<name>A0A397DQ48_APHAT</name>
<sequence>MVQLWSLRRRGGSAGFKGRERRADTATTYDVLADILHLNNLNEVCFHEKEAVISYGYNSTAVDASLLLHPSTDHAVLIQFLSQCPDVDIYLPPGLRNHGYCEDGMYTHVYNAFHRDLVLPGMVYVKFLKARALPRWVFDMELQHKGTYTLHK</sequence>
<evidence type="ECO:0000313" key="5">
    <source>
        <dbReference type="Proteomes" id="UP000283543"/>
    </source>
</evidence>
<organism evidence="2 4">
    <name type="scientific">Aphanomyces astaci</name>
    <name type="common">Crayfish plague agent</name>
    <dbReference type="NCBI Taxonomy" id="112090"/>
    <lineage>
        <taxon>Eukaryota</taxon>
        <taxon>Sar</taxon>
        <taxon>Stramenopiles</taxon>
        <taxon>Oomycota</taxon>
        <taxon>Saprolegniomycetes</taxon>
        <taxon>Saprolegniales</taxon>
        <taxon>Verrucalvaceae</taxon>
        <taxon>Aphanomyces</taxon>
    </lineage>
</organism>
<evidence type="ECO:0000313" key="4">
    <source>
        <dbReference type="Proteomes" id="UP000265716"/>
    </source>
</evidence>
<evidence type="ECO:0000313" key="6">
    <source>
        <dbReference type="Proteomes" id="UP000286510"/>
    </source>
</evidence>
<dbReference type="Proteomes" id="UP000283543">
    <property type="component" value="Unassembled WGS sequence"/>
</dbReference>
<protein>
    <submittedName>
        <fullName evidence="2">Uncharacterized protein</fullName>
    </submittedName>
</protein>
<evidence type="ECO:0000313" key="1">
    <source>
        <dbReference type="EMBL" id="RHY41025.1"/>
    </source>
</evidence>
<dbReference type="EMBL" id="QUTC01003716">
    <property type="protein sequence ID" value="RHY68672.1"/>
    <property type="molecule type" value="Genomic_DNA"/>
</dbReference>
<gene>
    <name evidence="3" type="ORF">DYB26_007733</name>
    <name evidence="1" type="ORF">DYB34_008660</name>
    <name evidence="2" type="ORF">DYB38_007475</name>
</gene>
<dbReference type="EMBL" id="QUTF01011300">
    <property type="protein sequence ID" value="RHZ29159.1"/>
    <property type="molecule type" value="Genomic_DNA"/>
</dbReference>
<dbReference type="Proteomes" id="UP000265716">
    <property type="component" value="Unassembled WGS sequence"/>
</dbReference>
<evidence type="ECO:0000313" key="3">
    <source>
        <dbReference type="EMBL" id="RHZ29159.1"/>
    </source>
</evidence>